<proteinExistence type="predicted"/>
<keyword evidence="1" id="KW-0472">Membrane</keyword>
<feature type="transmembrane region" description="Helical" evidence="1">
    <location>
        <begin position="106"/>
        <end position="125"/>
    </location>
</feature>
<keyword evidence="1" id="KW-0812">Transmembrane</keyword>
<geneLocation type="plasmid" evidence="2">
    <name>unnamed1</name>
</geneLocation>
<name>A0A433ZRM6_MORMO</name>
<evidence type="ECO:0000313" key="2">
    <source>
        <dbReference type="EMBL" id="RUT64781.1"/>
    </source>
</evidence>
<evidence type="ECO:0000256" key="1">
    <source>
        <dbReference type="SAM" id="Phobius"/>
    </source>
</evidence>
<organism evidence="2 3">
    <name type="scientific">Morganella morganii</name>
    <name type="common">Proteus morganii</name>
    <dbReference type="NCBI Taxonomy" id="582"/>
    <lineage>
        <taxon>Bacteria</taxon>
        <taxon>Pseudomonadati</taxon>
        <taxon>Pseudomonadota</taxon>
        <taxon>Gammaproteobacteria</taxon>
        <taxon>Enterobacterales</taxon>
        <taxon>Morganellaceae</taxon>
        <taxon>Morganella</taxon>
    </lineage>
</organism>
<keyword evidence="2" id="KW-0614">Plasmid</keyword>
<feature type="transmembrane region" description="Helical" evidence="1">
    <location>
        <begin position="31"/>
        <end position="47"/>
    </location>
</feature>
<gene>
    <name evidence="2" type="ORF">CKG00_16690</name>
</gene>
<dbReference type="Proteomes" id="UP000286908">
    <property type="component" value="Unassembled WGS sequence"/>
</dbReference>
<protein>
    <submittedName>
        <fullName evidence="2">Uncharacterized protein</fullName>
    </submittedName>
</protein>
<keyword evidence="1" id="KW-1133">Transmembrane helix</keyword>
<reference evidence="2 3" key="1">
    <citation type="submission" date="2017-08" db="EMBL/GenBank/DDBJ databases">
        <title>Draft genome sequence of pheromone producing symbiont Morganella morganii, of the female New Zealand grass grub Costelytra giveni.</title>
        <authorList>
            <person name="Laugraud A."/>
            <person name="Young S.D."/>
            <person name="Hurst M.H."/>
        </authorList>
    </citation>
    <scope>NUCLEOTIDE SEQUENCE [LARGE SCALE GENOMIC DNA]</scope>
    <source>
        <strain evidence="2 3">MMsCG</strain>
        <plasmid evidence="2">unnamed1</plasmid>
    </source>
</reference>
<feature type="transmembrane region" description="Helical" evidence="1">
    <location>
        <begin position="137"/>
        <end position="155"/>
    </location>
</feature>
<sequence>MRLFSSVLLIVLIALAPAVLAGGPGAEYNVKITVMGTLLLLANVYLCRYTAGKIVAGLLTILWGLNLSASAFFRREAGAEYLTNLPDLLHQGYSLSAGDFLAENSGIVLFFIMVSGAYFVVVHLLSSALPRRAIRNAGISLLLLSFILPIEYYAMEKDKTPGLTVYDHYLLGTPLYNLAVVPMAWRGCSGIS</sequence>
<evidence type="ECO:0000313" key="3">
    <source>
        <dbReference type="Proteomes" id="UP000286908"/>
    </source>
</evidence>
<feature type="transmembrane region" description="Helical" evidence="1">
    <location>
        <begin position="54"/>
        <end position="73"/>
    </location>
</feature>
<dbReference type="OrthoDB" id="6465009at2"/>
<dbReference type="AlphaFoldDB" id="A0A433ZRM6"/>
<comment type="caution">
    <text evidence="2">The sequence shown here is derived from an EMBL/GenBank/DDBJ whole genome shotgun (WGS) entry which is preliminary data.</text>
</comment>
<accession>A0A433ZRM6</accession>
<dbReference type="EMBL" id="NRQY01000002">
    <property type="protein sequence ID" value="RUT64781.1"/>
    <property type="molecule type" value="Genomic_DNA"/>
</dbReference>